<proteinExistence type="predicted"/>
<evidence type="ECO:0000313" key="5">
    <source>
        <dbReference type="Proteomes" id="UP000192578"/>
    </source>
</evidence>
<name>A0A9X6NKB1_HYPEX</name>
<feature type="disulfide bond" evidence="1">
    <location>
        <begin position="19"/>
        <end position="36"/>
    </location>
</feature>
<keyword evidence="1" id="KW-0245">EGF-like domain</keyword>
<evidence type="ECO:0000259" key="3">
    <source>
        <dbReference type="PROSITE" id="PS50026"/>
    </source>
</evidence>
<evidence type="ECO:0000313" key="4">
    <source>
        <dbReference type="EMBL" id="OWA50994.1"/>
    </source>
</evidence>
<dbReference type="Gene3D" id="2.10.25.10">
    <property type="entry name" value="Laminin"/>
    <property type="match status" value="1"/>
</dbReference>
<dbReference type="PROSITE" id="PS50026">
    <property type="entry name" value="EGF_3"/>
    <property type="match status" value="1"/>
</dbReference>
<dbReference type="EMBL" id="MTYJ01000211">
    <property type="protein sequence ID" value="OWA50994.1"/>
    <property type="molecule type" value="Genomic_DNA"/>
</dbReference>
<keyword evidence="1" id="KW-1015">Disulfide bond</keyword>
<keyword evidence="5" id="KW-1185">Reference proteome</keyword>
<gene>
    <name evidence="4" type="ORF">BV898_15494</name>
</gene>
<comment type="caution">
    <text evidence="1">Lacks conserved residue(s) required for the propagation of feature annotation.</text>
</comment>
<protein>
    <recommendedName>
        <fullName evidence="3">EGF-like domain-containing protein</fullName>
    </recommendedName>
</protein>
<feature type="region of interest" description="Disordered" evidence="2">
    <location>
        <begin position="120"/>
        <end position="166"/>
    </location>
</feature>
<dbReference type="OrthoDB" id="4062651at2759"/>
<dbReference type="SUPFAM" id="SSF57196">
    <property type="entry name" value="EGF/Laminin"/>
    <property type="match status" value="1"/>
</dbReference>
<feature type="domain" description="EGF-like" evidence="3">
    <location>
        <begin position="9"/>
        <end position="48"/>
    </location>
</feature>
<dbReference type="Pfam" id="PF00008">
    <property type="entry name" value="EGF"/>
    <property type="match status" value="1"/>
</dbReference>
<comment type="caution">
    <text evidence="4">The sequence shown here is derived from an EMBL/GenBank/DDBJ whole genome shotgun (WGS) entry which is preliminary data.</text>
</comment>
<reference evidence="5" key="1">
    <citation type="submission" date="2017-01" db="EMBL/GenBank/DDBJ databases">
        <title>Comparative genomics of anhydrobiosis in the tardigrade Hypsibius dujardini.</title>
        <authorList>
            <person name="Yoshida Y."/>
            <person name="Koutsovoulos G."/>
            <person name="Laetsch D."/>
            <person name="Stevens L."/>
            <person name="Kumar S."/>
            <person name="Horikawa D."/>
            <person name="Ishino K."/>
            <person name="Komine S."/>
            <person name="Tomita M."/>
            <person name="Blaxter M."/>
            <person name="Arakawa K."/>
        </authorList>
    </citation>
    <scope>NUCLEOTIDE SEQUENCE [LARGE SCALE GENOMIC DNA]</scope>
    <source>
        <strain evidence="5">Z151</strain>
    </source>
</reference>
<evidence type="ECO:0000256" key="1">
    <source>
        <dbReference type="PROSITE-ProRule" id="PRU00076"/>
    </source>
</evidence>
<organism evidence="4 5">
    <name type="scientific">Hypsibius exemplaris</name>
    <name type="common">Freshwater tardigrade</name>
    <dbReference type="NCBI Taxonomy" id="2072580"/>
    <lineage>
        <taxon>Eukaryota</taxon>
        <taxon>Metazoa</taxon>
        <taxon>Ecdysozoa</taxon>
        <taxon>Tardigrada</taxon>
        <taxon>Eutardigrada</taxon>
        <taxon>Parachela</taxon>
        <taxon>Hypsibioidea</taxon>
        <taxon>Hypsibiidae</taxon>
        <taxon>Hypsibius</taxon>
    </lineage>
</organism>
<dbReference type="Proteomes" id="UP000192578">
    <property type="component" value="Unassembled WGS sequence"/>
</dbReference>
<dbReference type="InterPro" id="IPR000742">
    <property type="entry name" value="EGF"/>
</dbReference>
<dbReference type="AlphaFoldDB" id="A0A9X6NKB1"/>
<sequence length="205" mass="22553">MGESKWVFKGVPCPDRLFCTNGGTCVYFPRLSTRACECATGFEGEREKSAESRGRDVDLEDGRFRSSGMRRFIGWTFKRDLNGKAGGGRCFFNRGGSFGSVAMERVRELVSLRKRRRLPASSRGWAQRPKQLRRHQVPMGSDNPRAPEVPLELGQGDGAPDWSPSSTVTELNGLARSTLGQSAAGVSCEGNDDSVLVHETCFEIT</sequence>
<accession>A0A9X6NKB1</accession>
<evidence type="ECO:0000256" key="2">
    <source>
        <dbReference type="SAM" id="MobiDB-lite"/>
    </source>
</evidence>